<dbReference type="PANTHER" id="PTHR43617">
    <property type="entry name" value="L-AMINO ACID N-ACETYLTRANSFERASE"/>
    <property type="match status" value="1"/>
</dbReference>
<organism evidence="2 3">
    <name type="scientific">Candidatus Ruania gallistercoris</name>
    <dbReference type="NCBI Taxonomy" id="2838746"/>
    <lineage>
        <taxon>Bacteria</taxon>
        <taxon>Bacillati</taxon>
        <taxon>Actinomycetota</taxon>
        <taxon>Actinomycetes</taxon>
        <taxon>Micrococcales</taxon>
        <taxon>Ruaniaceae</taxon>
        <taxon>Ruania</taxon>
    </lineage>
</organism>
<feature type="domain" description="N-acetyltransferase" evidence="1">
    <location>
        <begin position="180"/>
        <end position="323"/>
    </location>
</feature>
<dbReference type="Pfam" id="PF00583">
    <property type="entry name" value="Acetyltransf_1"/>
    <property type="match status" value="1"/>
</dbReference>
<dbReference type="GO" id="GO:0016747">
    <property type="term" value="F:acyltransferase activity, transferring groups other than amino-acyl groups"/>
    <property type="evidence" value="ECO:0007669"/>
    <property type="project" value="InterPro"/>
</dbReference>
<keyword evidence="2" id="KW-0808">Transferase</keyword>
<dbReference type="InterPro" id="IPR016181">
    <property type="entry name" value="Acyl_CoA_acyltransferase"/>
</dbReference>
<reference evidence="2" key="1">
    <citation type="journal article" date="2021" name="PeerJ">
        <title>Extensive microbial diversity within the chicken gut microbiome revealed by metagenomics and culture.</title>
        <authorList>
            <person name="Gilroy R."/>
            <person name="Ravi A."/>
            <person name="Getino M."/>
            <person name="Pursley I."/>
            <person name="Horton D.L."/>
            <person name="Alikhan N.F."/>
            <person name="Baker D."/>
            <person name="Gharbi K."/>
            <person name="Hall N."/>
            <person name="Watson M."/>
            <person name="Adriaenssens E.M."/>
            <person name="Foster-Nyarko E."/>
            <person name="Jarju S."/>
            <person name="Secka A."/>
            <person name="Antonio M."/>
            <person name="Oren A."/>
            <person name="Chaudhuri R.R."/>
            <person name="La Ragione R."/>
            <person name="Hildebrand F."/>
            <person name="Pallen M.J."/>
        </authorList>
    </citation>
    <scope>NUCLEOTIDE SEQUENCE</scope>
    <source>
        <strain evidence="2">ChiGjej4B4-7305</strain>
    </source>
</reference>
<evidence type="ECO:0000313" key="2">
    <source>
        <dbReference type="EMBL" id="HIZ36241.1"/>
    </source>
</evidence>
<dbReference type="EC" id="2.3.1.-" evidence="2"/>
<accession>A0A9D2EF70</accession>
<dbReference type="Gene3D" id="3.40.630.30">
    <property type="match status" value="1"/>
</dbReference>
<dbReference type="InterPro" id="IPR050276">
    <property type="entry name" value="MshD_Acetyltransferase"/>
</dbReference>
<keyword evidence="2" id="KW-0012">Acyltransferase</keyword>
<feature type="domain" description="N-acetyltransferase" evidence="1">
    <location>
        <begin position="3"/>
        <end position="162"/>
    </location>
</feature>
<sequence length="327" mass="35551">MAIIYRSHRHGDAAALAALTAVAMPQDAVDTAWFTENVLLDAGFQPEGLIVAEADGVPVGFVYAVTTAGAAPAPGEQGGWLTIGCVHPDHRGRGVGTALLERACTWLHQRGAAWVNVAAYPAAYFVPGLDAVAYPEAARLLETHGFTRLYTAAAMSMELSTYRTPAEVLTLAEQRRDEGYQLGPATPDDLPEVLEFAGRQFAPDWAQAVRDAVLRHGHLDRLRIVRGPQGLAAFAIYGAYRGLRERFGPFGVDESLRGTGLGKILLHHTLTAMRAEGAQSAWFLWTGEESPAGHLYRRTGFTVTRRFDVLRRVPAHPPSMTTRERSL</sequence>
<protein>
    <submittedName>
        <fullName evidence="2">GNAT family N-acetyltransferase</fullName>
        <ecNumber evidence="2">2.3.1.-</ecNumber>
    </submittedName>
</protein>
<proteinExistence type="predicted"/>
<dbReference type="Proteomes" id="UP000824037">
    <property type="component" value="Unassembled WGS sequence"/>
</dbReference>
<reference evidence="2" key="2">
    <citation type="submission" date="2021-04" db="EMBL/GenBank/DDBJ databases">
        <authorList>
            <person name="Gilroy R."/>
        </authorList>
    </citation>
    <scope>NUCLEOTIDE SEQUENCE</scope>
    <source>
        <strain evidence="2">ChiGjej4B4-7305</strain>
    </source>
</reference>
<dbReference type="AlphaFoldDB" id="A0A9D2EF70"/>
<dbReference type="InterPro" id="IPR000182">
    <property type="entry name" value="GNAT_dom"/>
</dbReference>
<dbReference type="CDD" id="cd04301">
    <property type="entry name" value="NAT_SF"/>
    <property type="match status" value="2"/>
</dbReference>
<dbReference type="PROSITE" id="PS51186">
    <property type="entry name" value="GNAT"/>
    <property type="match status" value="2"/>
</dbReference>
<gene>
    <name evidence="2" type="ORF">H9815_10710</name>
</gene>
<dbReference type="EMBL" id="DXBY01000181">
    <property type="protein sequence ID" value="HIZ36241.1"/>
    <property type="molecule type" value="Genomic_DNA"/>
</dbReference>
<comment type="caution">
    <text evidence="2">The sequence shown here is derived from an EMBL/GenBank/DDBJ whole genome shotgun (WGS) entry which is preliminary data.</text>
</comment>
<dbReference type="Pfam" id="PF13508">
    <property type="entry name" value="Acetyltransf_7"/>
    <property type="match status" value="1"/>
</dbReference>
<evidence type="ECO:0000259" key="1">
    <source>
        <dbReference type="PROSITE" id="PS51186"/>
    </source>
</evidence>
<dbReference type="SUPFAM" id="SSF55729">
    <property type="entry name" value="Acyl-CoA N-acyltransferases (Nat)"/>
    <property type="match status" value="2"/>
</dbReference>
<name>A0A9D2EF70_9MICO</name>
<evidence type="ECO:0000313" key="3">
    <source>
        <dbReference type="Proteomes" id="UP000824037"/>
    </source>
</evidence>